<dbReference type="RefSeq" id="WP_345698436.1">
    <property type="nucleotide sequence ID" value="NZ_BAABIS010000001.1"/>
</dbReference>
<keyword evidence="2" id="KW-0732">Signal</keyword>
<evidence type="ECO:0000313" key="3">
    <source>
        <dbReference type="EMBL" id="GAA4860102.1"/>
    </source>
</evidence>
<sequence length="197" mass="20435">MGVVVKLRVVGAVAAVLLGGSLAAGCASSGGGGSADHALVEIGTARTEIDGLLDGTTKAVSPSLKYADDAFQARAHEDGVSREADGSAQLTRRRYVLTKVARGNQAKLLEKVREYWKAQGYTITESASTFEAGARTEDGVGITVSIGAPGNVTISANAWVKDPKSEQPFGAAPSPLPTKADGTVDTMPKYDDPEWSR</sequence>
<accession>A0ABP9DU54</accession>
<protein>
    <recommendedName>
        <fullName evidence="5">Lipoprotein</fullName>
    </recommendedName>
</protein>
<comment type="caution">
    <text evidence="3">The sequence shown here is derived from an EMBL/GenBank/DDBJ whole genome shotgun (WGS) entry which is preliminary data.</text>
</comment>
<organism evidence="3 4">
    <name type="scientific">Kitasatospora terrestris</name>
    <dbReference type="NCBI Taxonomy" id="258051"/>
    <lineage>
        <taxon>Bacteria</taxon>
        <taxon>Bacillati</taxon>
        <taxon>Actinomycetota</taxon>
        <taxon>Actinomycetes</taxon>
        <taxon>Kitasatosporales</taxon>
        <taxon>Streptomycetaceae</taxon>
        <taxon>Kitasatospora</taxon>
    </lineage>
</organism>
<dbReference type="PROSITE" id="PS51257">
    <property type="entry name" value="PROKAR_LIPOPROTEIN"/>
    <property type="match status" value="1"/>
</dbReference>
<dbReference type="EMBL" id="BAABIS010000001">
    <property type="protein sequence ID" value="GAA4860102.1"/>
    <property type="molecule type" value="Genomic_DNA"/>
</dbReference>
<evidence type="ECO:0000256" key="2">
    <source>
        <dbReference type="SAM" id="SignalP"/>
    </source>
</evidence>
<keyword evidence="4" id="KW-1185">Reference proteome</keyword>
<feature type="chain" id="PRO_5045749205" description="Lipoprotein" evidence="2">
    <location>
        <begin position="24"/>
        <end position="197"/>
    </location>
</feature>
<proteinExistence type="predicted"/>
<name>A0ABP9DU54_9ACTN</name>
<feature type="region of interest" description="Disordered" evidence="1">
    <location>
        <begin position="163"/>
        <end position="197"/>
    </location>
</feature>
<gene>
    <name evidence="3" type="ORF">GCM10023235_42510</name>
</gene>
<evidence type="ECO:0008006" key="5">
    <source>
        <dbReference type="Google" id="ProtNLM"/>
    </source>
</evidence>
<dbReference type="Proteomes" id="UP001501752">
    <property type="component" value="Unassembled WGS sequence"/>
</dbReference>
<feature type="signal peptide" evidence="2">
    <location>
        <begin position="1"/>
        <end position="23"/>
    </location>
</feature>
<feature type="compositionally biased region" description="Basic and acidic residues" evidence="1">
    <location>
        <begin position="188"/>
        <end position="197"/>
    </location>
</feature>
<evidence type="ECO:0000313" key="4">
    <source>
        <dbReference type="Proteomes" id="UP001501752"/>
    </source>
</evidence>
<reference evidence="4" key="1">
    <citation type="journal article" date="2019" name="Int. J. Syst. Evol. Microbiol.">
        <title>The Global Catalogue of Microorganisms (GCM) 10K type strain sequencing project: providing services to taxonomists for standard genome sequencing and annotation.</title>
        <authorList>
            <consortium name="The Broad Institute Genomics Platform"/>
            <consortium name="The Broad Institute Genome Sequencing Center for Infectious Disease"/>
            <person name="Wu L."/>
            <person name="Ma J."/>
        </authorList>
    </citation>
    <scope>NUCLEOTIDE SEQUENCE [LARGE SCALE GENOMIC DNA]</scope>
    <source>
        <strain evidence="4">JCM 13006</strain>
    </source>
</reference>
<evidence type="ECO:0000256" key="1">
    <source>
        <dbReference type="SAM" id="MobiDB-lite"/>
    </source>
</evidence>